<dbReference type="InterPro" id="IPR041588">
    <property type="entry name" value="Integrase_H2C2"/>
</dbReference>
<accession>A0A0J7N890</accession>
<dbReference type="InterPro" id="IPR005312">
    <property type="entry name" value="DUF1759"/>
</dbReference>
<dbReference type="STRING" id="67767.A0A0J7N890"/>
<dbReference type="InterPro" id="IPR001584">
    <property type="entry name" value="Integrase_cat-core"/>
</dbReference>
<evidence type="ECO:0000313" key="3">
    <source>
        <dbReference type="EMBL" id="KMQ88855.1"/>
    </source>
</evidence>
<dbReference type="GO" id="GO:0071897">
    <property type="term" value="P:DNA biosynthetic process"/>
    <property type="evidence" value="ECO:0007669"/>
    <property type="project" value="UniProtKB-ARBA"/>
</dbReference>
<name>A0A0J7N890_LASNI</name>
<dbReference type="InterPro" id="IPR036397">
    <property type="entry name" value="RNaseH_sf"/>
</dbReference>
<dbReference type="GO" id="GO:0003676">
    <property type="term" value="F:nucleic acid binding"/>
    <property type="evidence" value="ECO:0007669"/>
    <property type="project" value="InterPro"/>
</dbReference>
<dbReference type="SUPFAM" id="SSF56672">
    <property type="entry name" value="DNA/RNA polymerases"/>
    <property type="match status" value="1"/>
</dbReference>
<dbReference type="PaxDb" id="67767-A0A0J7N890"/>
<dbReference type="Gene3D" id="1.10.340.70">
    <property type="match status" value="1"/>
</dbReference>
<dbReference type="InterPro" id="IPR008042">
    <property type="entry name" value="Retrotrans_Pao"/>
</dbReference>
<dbReference type="Gene3D" id="3.30.70.270">
    <property type="match status" value="1"/>
</dbReference>
<feature type="domain" description="Integrase catalytic" evidence="2">
    <location>
        <begin position="1425"/>
        <end position="1617"/>
    </location>
</feature>
<keyword evidence="4" id="KW-1185">Reference proteome</keyword>
<proteinExistence type="predicted"/>
<dbReference type="PANTHER" id="PTHR47331">
    <property type="entry name" value="PHD-TYPE DOMAIN-CONTAINING PROTEIN"/>
    <property type="match status" value="1"/>
</dbReference>
<reference evidence="3 4" key="1">
    <citation type="submission" date="2015-04" db="EMBL/GenBank/DDBJ databases">
        <title>Lasius niger genome sequencing.</title>
        <authorList>
            <person name="Konorov E.A."/>
            <person name="Nikitin M.A."/>
            <person name="Kirill M.V."/>
            <person name="Chang P."/>
        </authorList>
    </citation>
    <scope>NUCLEOTIDE SEQUENCE [LARGE SCALE GENOMIC DNA]</scope>
    <source>
        <tissue evidence="3">Whole</tissue>
    </source>
</reference>
<dbReference type="OrthoDB" id="7674978at2759"/>
<sequence>MATFGSIVEKQNSLYGLIARASDNVKKLGSDKINQHNLDTRIKAIDSYWDKFQAYHETLVGALNEETRKHQYFTTDVYTLCEEAYFASRSNIMVLRDSITTKSDDSGESKSNSGICRALPKINLPKFSGEYHEWPSFRDLFKSMVISNKEISTVEKLHYLKSQVTGEAARYIANIPVTSSNFSCAWDALTARYENKRVIGTTYLDRLFNIKPITQKSSAEIKAMLSTVKEVLGALQSLGAPTKQWDIIIVHFVTRRLDAKTLEEWELELGTSQEFATLDQLELFLDKRIRALESVQSRALATTSTSQKSNQKSKASARTHAAVVTPSGCSCCGASHYISSCSDFASKSLTERQDLVTRKSLCFNCLGSHKLNECRSLKRCRKCKSQHHTLLHRDAAIGNKISPGASTSTDASTTESANVSSPSGSVTPTAVHSHNAATHLERHQVLLATACVTLNDSKGASIKLRALLDQGSEISLIQESLVQLLRLPRARASVPIVGVGAQPIGSSRGVVTLTLRSRYDPSIELSVSAFVIPKVTGRIPSSPVTASWNHLKHLQLADPDFASPGPIDIILGADVYGSLLLGDIKRGPLNAPVAQHTSLGWIVSGPVHAQTSAYRSSSIVSCCQSQEMDLQDALQRFWIQEDVIPSNLPSLTPDEQECETHFRTTHSRDETGRYIVRLPFRSSANLLGDSLPAARRSFANVRQRIQRDEAFGSLYSDFMREYAELGHMTPTSSSSGHDVTSIYLPHHGVLRETSETTKLRVVFNGSARTSTGVSLNDCLHAGPKLQQDLDAVILRWRTHAFAFAADIEKMYRQIAIHPEDRSYQQILWSNNDSPRSYQLTTVTYGLTCAPYLALRALQQLATDEERAFPQASDIVRRAIYVDDVLSGADSPQEAQANALQLVQLLKAGGFKLQKWSANCEEILQGISNSSSLTSTRELQAEARTLGLTWHPASDAFKFHVSRSDPIVNFTKRAILSRVAQLFDPLGWLSPVTILGKVFIQALWKSSIGWDDTLPQSLIQEWTRFDEELRGVSEFSIPRWLGTSSSSQGLELHGFSDASQDALGAVLYIRTIETFADAKVTLLVAKSKVAPLKKQTIPRLELAAAVLLARLLARVRNILNFHHVPAHLWVDSSVCLAWIRGHPSQWQEFVANRVAVIQELVPDARWHHVAGCENPADCVSRGLSPRLLQAHALWWRGPVWLQGPSVGWPSTSPPIDEAVNLEERRSQRVLAAVVSTPVSCWNLIERFSSLTRLLRITAWILRSCAVFKGADHHSSRILHPEELHTARTFWIKHTQRAYFNHEFEMCTTKTPLPSSHPLLKLAPFVDADGVLRVGGRLKNSLLDPDGRHPAILPRHSVLSRLIIADIHDRTLHGGAQVVLATLRQQYWILGGRAPVSAFIRRCVKCARHRAATAQEMMGSLPTSRVTPTRPFLTSGVDYAGPYTLRTWRGRASRSYKAYLVIFICFSTSAVHLDLATDYSTQGFLAAYRRFIGRRGRCTTLISDCGTNFVGADAELRRLFNSASTEVAELAHLLAADGTEWKFNPPSSPHFGGKWEAAVKSAKFHLRRILGDTVLTYEEFSTLLTQVEAVLNSRPLCTLSDDPADVSALTPAHFLIGEPILVLPEPSLAEVPTSRLSRWQLLRQTLDRFWTRWSTEYLQRLQTRNKWRSSTRPLQIGDLVLVLDERYPPTKWPLARVTATHPGNDGRVRVVTVRTSASEFKRPIVKLCPLPIAT</sequence>
<feature type="region of interest" description="Disordered" evidence="1">
    <location>
        <begin position="400"/>
        <end position="431"/>
    </location>
</feature>
<dbReference type="InterPro" id="IPR000477">
    <property type="entry name" value="RT_dom"/>
</dbReference>
<dbReference type="Gene3D" id="3.30.420.10">
    <property type="entry name" value="Ribonuclease H-like superfamily/Ribonuclease H"/>
    <property type="match status" value="1"/>
</dbReference>
<feature type="compositionally biased region" description="Polar residues" evidence="1">
    <location>
        <begin position="418"/>
        <end position="431"/>
    </location>
</feature>
<dbReference type="InterPro" id="IPR012337">
    <property type="entry name" value="RNaseH-like_sf"/>
</dbReference>
<dbReference type="Pfam" id="PF17921">
    <property type="entry name" value="Integrase_H2C2"/>
    <property type="match status" value="1"/>
</dbReference>
<protein>
    <submittedName>
        <fullName evidence="3">Gag-pol polyprotein</fullName>
    </submittedName>
</protein>
<dbReference type="PROSITE" id="PS50994">
    <property type="entry name" value="INTEGRASE"/>
    <property type="match status" value="1"/>
</dbReference>
<dbReference type="InterPro" id="IPR043128">
    <property type="entry name" value="Rev_trsase/Diguanyl_cyclase"/>
</dbReference>
<feature type="compositionally biased region" description="Low complexity" evidence="1">
    <location>
        <begin position="405"/>
        <end position="417"/>
    </location>
</feature>
<dbReference type="Pfam" id="PF00078">
    <property type="entry name" value="RVT_1"/>
    <property type="match status" value="1"/>
</dbReference>
<evidence type="ECO:0000256" key="1">
    <source>
        <dbReference type="SAM" id="MobiDB-lite"/>
    </source>
</evidence>
<dbReference type="Pfam" id="PF05380">
    <property type="entry name" value="Peptidase_A17"/>
    <property type="match status" value="1"/>
</dbReference>
<evidence type="ECO:0000259" key="2">
    <source>
        <dbReference type="PROSITE" id="PS50994"/>
    </source>
</evidence>
<organism evidence="3 4">
    <name type="scientific">Lasius niger</name>
    <name type="common">Black garden ant</name>
    <dbReference type="NCBI Taxonomy" id="67767"/>
    <lineage>
        <taxon>Eukaryota</taxon>
        <taxon>Metazoa</taxon>
        <taxon>Ecdysozoa</taxon>
        <taxon>Arthropoda</taxon>
        <taxon>Hexapoda</taxon>
        <taxon>Insecta</taxon>
        <taxon>Pterygota</taxon>
        <taxon>Neoptera</taxon>
        <taxon>Endopterygota</taxon>
        <taxon>Hymenoptera</taxon>
        <taxon>Apocrita</taxon>
        <taxon>Aculeata</taxon>
        <taxon>Formicoidea</taxon>
        <taxon>Formicidae</taxon>
        <taxon>Formicinae</taxon>
        <taxon>Lasius</taxon>
        <taxon>Lasius</taxon>
    </lineage>
</organism>
<dbReference type="InterPro" id="IPR043502">
    <property type="entry name" value="DNA/RNA_pol_sf"/>
</dbReference>
<dbReference type="Gene3D" id="3.10.10.10">
    <property type="entry name" value="HIV Type 1 Reverse Transcriptase, subunit A, domain 1"/>
    <property type="match status" value="1"/>
</dbReference>
<dbReference type="SUPFAM" id="SSF53098">
    <property type="entry name" value="Ribonuclease H-like"/>
    <property type="match status" value="1"/>
</dbReference>
<dbReference type="GO" id="GO:0015074">
    <property type="term" value="P:DNA integration"/>
    <property type="evidence" value="ECO:0007669"/>
    <property type="project" value="InterPro"/>
</dbReference>
<comment type="caution">
    <text evidence="3">The sequence shown here is derived from an EMBL/GenBank/DDBJ whole genome shotgun (WGS) entry which is preliminary data.</text>
</comment>
<dbReference type="EMBL" id="LBMM01008464">
    <property type="protein sequence ID" value="KMQ88855.1"/>
    <property type="molecule type" value="Genomic_DNA"/>
</dbReference>
<evidence type="ECO:0000313" key="4">
    <source>
        <dbReference type="Proteomes" id="UP000036403"/>
    </source>
</evidence>
<dbReference type="PANTHER" id="PTHR47331:SF5">
    <property type="entry name" value="RIBONUCLEASE H"/>
    <property type="match status" value="1"/>
</dbReference>
<gene>
    <name evidence="3" type="ORF">RF55_11587</name>
</gene>
<dbReference type="InterPro" id="IPR040676">
    <property type="entry name" value="DUF5641"/>
</dbReference>
<dbReference type="CDD" id="cd01644">
    <property type="entry name" value="RT_pepA17"/>
    <property type="match status" value="1"/>
</dbReference>
<dbReference type="Pfam" id="PF03564">
    <property type="entry name" value="DUF1759"/>
    <property type="match status" value="1"/>
</dbReference>
<dbReference type="GO" id="GO:0042575">
    <property type="term" value="C:DNA polymerase complex"/>
    <property type="evidence" value="ECO:0007669"/>
    <property type="project" value="UniProtKB-ARBA"/>
</dbReference>
<dbReference type="Proteomes" id="UP000036403">
    <property type="component" value="Unassembled WGS sequence"/>
</dbReference>
<dbReference type="Pfam" id="PF18701">
    <property type="entry name" value="DUF5641"/>
    <property type="match status" value="1"/>
</dbReference>